<gene>
    <name evidence="2" type="ORF">CNBG_5993</name>
</gene>
<protein>
    <submittedName>
        <fullName evidence="2">Uncharacterized protein</fullName>
    </submittedName>
</protein>
<feature type="region of interest" description="Disordered" evidence="1">
    <location>
        <begin position="1"/>
        <end position="85"/>
    </location>
</feature>
<dbReference type="STRING" id="294750.A0A095CIK5"/>
<evidence type="ECO:0000313" key="2">
    <source>
        <dbReference type="EMBL" id="KGB80155.1"/>
    </source>
</evidence>
<dbReference type="SUPFAM" id="SSF52058">
    <property type="entry name" value="L domain-like"/>
    <property type="match status" value="1"/>
</dbReference>
<dbReference type="HOGENOM" id="CLU_538629_0_0_1"/>
<dbReference type="Gene3D" id="3.80.10.10">
    <property type="entry name" value="Ribonuclease Inhibitor"/>
    <property type="match status" value="1"/>
</dbReference>
<dbReference type="GeneID" id="88182103"/>
<sequence>MSVLTDHYDDSPSDSSTSSSGNMSLSSSSSSSLSLPSTSVNFVPLSKAPDTVRISQADGQWNETRGRTPYASDSTTASSSPLSTPRRIARREKLVYDALECACLLASTANGEIMTKLEIKRMQSAQKTGKRLKNDRTGDWSTQGPWEKLVKSLREIQKEDPVETKIIERCTVVLNEIVETQVRPLTDLKLIMQPLSGFESRAARSLKIKKPINSLSMSLRNPSALADIPLFLLLRFARYALSPAKSKPYLDLSRLPYPDVKTLLEEMDIDWLMELVGCEAAGVTHLDLSNNFLTHFPHWPTFPFPNIQVLRMTSNPLSSVPYCLIHLPHLRRIPHRDTLLAHPRSGQDCAHKTYFWGTGHPSLPNRIELDKKQVSALPKRERGVPSLVEFGMLMVARQRVELTPLEDNQWLGTARDFMPVHLSERMENSFICDRCHQLHIPPPLEMAEVTKKVGQRFGDKVWDAKWMTGWQLKKRHEDRSSTVWLEMVLCPLCLYHVLAVTSGR</sequence>
<dbReference type="AlphaFoldDB" id="A0A095CIK5"/>
<dbReference type="KEGG" id="cdeu:CNBG_5993"/>
<accession>A0A095CIK5</accession>
<name>A0A095CIK5_CRYD2</name>
<dbReference type="InterPro" id="IPR032675">
    <property type="entry name" value="LRR_dom_sf"/>
</dbReference>
<dbReference type="EMBL" id="CP025767">
    <property type="protein sequence ID" value="KGB80155.1"/>
    <property type="molecule type" value="Genomic_DNA"/>
</dbReference>
<keyword evidence="3" id="KW-1185">Reference proteome</keyword>
<reference evidence="2 3" key="2">
    <citation type="journal article" date="2018" name="Proc. Natl. Acad. Sci.">
        <title>RNAi is a critical determinant of centromere evolution in closely related fungi.</title>
        <authorList>
            <person name="Yadav V."/>
            <person name="Sun S."/>
            <person name="Billmyre R.B."/>
            <person name="Thimmappa B.C."/>
            <person name="Shea T."/>
            <person name="Lintner R."/>
            <person name="Bakkeren G."/>
            <person name="Cuomo C.A."/>
            <person name="Heitman J."/>
            <person name="Sanyal K."/>
        </authorList>
    </citation>
    <scope>NUCLEOTIDE SEQUENCE [LARGE SCALE GENOMIC DNA]</scope>
    <source>
        <strain evidence="2 3">R265</strain>
    </source>
</reference>
<dbReference type="Proteomes" id="UP000029445">
    <property type="component" value="Chromosome 9"/>
</dbReference>
<dbReference type="VEuPathDB" id="FungiDB:CNBG_5993"/>
<proteinExistence type="predicted"/>
<feature type="compositionally biased region" description="Low complexity" evidence="1">
    <location>
        <begin position="13"/>
        <end position="39"/>
    </location>
</feature>
<evidence type="ECO:0000313" key="3">
    <source>
        <dbReference type="Proteomes" id="UP000029445"/>
    </source>
</evidence>
<reference evidence="2 3" key="1">
    <citation type="journal article" date="2011" name="MBio">
        <title>Genome variation in Cryptococcus gattii, an emerging pathogen of immunocompetent hosts.</title>
        <authorList>
            <person name="D'Souza C.A."/>
            <person name="Kronstad J.W."/>
            <person name="Taylor G."/>
            <person name="Warren R."/>
            <person name="Yuen M."/>
            <person name="Hu G."/>
            <person name="Jung W.H."/>
            <person name="Sham A."/>
            <person name="Kidd S.E."/>
            <person name="Tangen K."/>
            <person name="Lee N."/>
            <person name="Zeilmaker T."/>
            <person name="Sawkins J."/>
            <person name="McVicker G."/>
            <person name="Shah S."/>
            <person name="Gnerre S."/>
            <person name="Griggs A."/>
            <person name="Zeng Q."/>
            <person name="Bartlett K."/>
            <person name="Li W."/>
            <person name="Wang X."/>
            <person name="Heitman J."/>
            <person name="Stajich J.E."/>
            <person name="Fraser J.A."/>
            <person name="Meyer W."/>
            <person name="Carter D."/>
            <person name="Schein J."/>
            <person name="Krzywinski M."/>
            <person name="Kwon-Chung K.J."/>
            <person name="Varma A."/>
            <person name="Wang J."/>
            <person name="Brunham R."/>
            <person name="Fyfe M."/>
            <person name="Ouellette B.F."/>
            <person name="Siddiqui A."/>
            <person name="Marra M."/>
            <person name="Jones S."/>
            <person name="Holt R."/>
            <person name="Birren B.W."/>
            <person name="Galagan J.E."/>
            <person name="Cuomo C.A."/>
        </authorList>
    </citation>
    <scope>NUCLEOTIDE SEQUENCE [LARGE SCALE GENOMIC DNA]</scope>
    <source>
        <strain evidence="2 3">R265</strain>
    </source>
</reference>
<feature type="compositionally biased region" description="Basic and acidic residues" evidence="1">
    <location>
        <begin position="1"/>
        <end position="10"/>
    </location>
</feature>
<organism evidence="2 3">
    <name type="scientific">Cryptococcus deuterogattii (strain R265)</name>
    <name type="common">Cryptococcus gattii VGII (strain R265)</name>
    <dbReference type="NCBI Taxonomy" id="294750"/>
    <lineage>
        <taxon>Eukaryota</taxon>
        <taxon>Fungi</taxon>
        <taxon>Dikarya</taxon>
        <taxon>Basidiomycota</taxon>
        <taxon>Agaricomycotina</taxon>
        <taxon>Tremellomycetes</taxon>
        <taxon>Tremellales</taxon>
        <taxon>Cryptococcaceae</taxon>
        <taxon>Cryptococcus</taxon>
        <taxon>Cryptococcus gattii species complex</taxon>
    </lineage>
</organism>
<dbReference type="OMA" id="WLNEARY"/>
<evidence type="ECO:0000256" key="1">
    <source>
        <dbReference type="SAM" id="MobiDB-lite"/>
    </source>
</evidence>
<feature type="compositionally biased region" description="Polar residues" evidence="1">
    <location>
        <begin position="53"/>
        <end position="63"/>
    </location>
</feature>
<dbReference type="OrthoDB" id="2565084at2759"/>
<feature type="compositionally biased region" description="Low complexity" evidence="1">
    <location>
        <begin position="68"/>
        <end position="85"/>
    </location>
</feature>
<dbReference type="RefSeq" id="XP_062885780.1">
    <property type="nucleotide sequence ID" value="XM_063029825.1"/>
</dbReference>